<comment type="caution">
    <text evidence="1">The sequence shown here is derived from an EMBL/GenBank/DDBJ whole genome shotgun (WGS) entry which is preliminary data.</text>
</comment>
<dbReference type="Proteomes" id="UP000484381">
    <property type="component" value="Unassembled WGS sequence"/>
</dbReference>
<reference evidence="1 2" key="1">
    <citation type="submission" date="2019-10" db="EMBL/GenBank/DDBJ databases">
        <title>Paraburkholderia sp. isolated from nodules of Mimosa pudica from Brazilian Atlantic Forest soils.</title>
        <authorList>
            <person name="Paulitsch F."/>
            <person name="Hungria M."/>
            <person name="Dall'Agnol R."/>
        </authorList>
    </citation>
    <scope>NUCLEOTIDE SEQUENCE [LARGE SCALE GENOMIC DNA]</scope>
    <source>
        <strain evidence="1 2">CNPSo 3157</strain>
    </source>
</reference>
<dbReference type="RefSeq" id="WP_152768449.1">
    <property type="nucleotide sequence ID" value="NZ_WHNP01000230.1"/>
</dbReference>
<evidence type="ECO:0000313" key="2">
    <source>
        <dbReference type="Proteomes" id="UP000484381"/>
    </source>
</evidence>
<evidence type="ECO:0000313" key="1">
    <source>
        <dbReference type="EMBL" id="MPW24136.1"/>
    </source>
</evidence>
<proteinExistence type="predicted"/>
<sequence>MELADAVDAAREAGWRGEVQGDPRIFVLPNEGEFQFGFVWTGTHTTVFAPLALPWMTPKHVAACY</sequence>
<dbReference type="EMBL" id="WHNP01000230">
    <property type="protein sequence ID" value="MPW24136.1"/>
    <property type="molecule type" value="Genomic_DNA"/>
</dbReference>
<gene>
    <name evidence="1" type="ORF">GCT13_47835</name>
</gene>
<accession>A0A7X1NM18</accession>
<protein>
    <submittedName>
        <fullName evidence="1">Uncharacterized protein</fullName>
    </submittedName>
</protein>
<name>A0A7X1NM18_9BURK</name>
<keyword evidence="2" id="KW-1185">Reference proteome</keyword>
<organism evidence="1 2">
    <name type="scientific">Paraburkholderia franconis</name>
    <dbReference type="NCBI Taxonomy" id="2654983"/>
    <lineage>
        <taxon>Bacteria</taxon>
        <taxon>Pseudomonadati</taxon>
        <taxon>Pseudomonadota</taxon>
        <taxon>Betaproteobacteria</taxon>
        <taxon>Burkholderiales</taxon>
        <taxon>Burkholderiaceae</taxon>
        <taxon>Paraburkholderia</taxon>
    </lineage>
</organism>
<dbReference type="AlphaFoldDB" id="A0A7X1NM18"/>